<dbReference type="EMBL" id="WFKK01000001">
    <property type="protein sequence ID" value="KAB7891340.1"/>
    <property type="molecule type" value="Genomic_DNA"/>
</dbReference>
<feature type="transmembrane region" description="Helical" evidence="1">
    <location>
        <begin position="34"/>
        <end position="54"/>
    </location>
</feature>
<keyword evidence="1" id="KW-1133">Transmembrane helix</keyword>
<protein>
    <submittedName>
        <fullName evidence="2">Uncharacterized protein</fullName>
    </submittedName>
</protein>
<dbReference type="Proteomes" id="UP000472839">
    <property type="component" value="Unassembled WGS sequence"/>
</dbReference>
<reference evidence="2 3" key="1">
    <citation type="submission" date="2019-10" db="EMBL/GenBank/DDBJ databases">
        <title>Poseidonibacter ostreae sp. nov., isolated from the gut of the Ostrea denselamellosa.</title>
        <authorList>
            <person name="Choi A."/>
        </authorList>
    </citation>
    <scope>NUCLEOTIDE SEQUENCE [LARGE SCALE GENOMIC DNA]</scope>
    <source>
        <strain evidence="2 3">SJOD-M-33</strain>
    </source>
</reference>
<evidence type="ECO:0000313" key="3">
    <source>
        <dbReference type="Proteomes" id="UP000472839"/>
    </source>
</evidence>
<comment type="caution">
    <text evidence="2">The sequence shown here is derived from an EMBL/GenBank/DDBJ whole genome shotgun (WGS) entry which is preliminary data.</text>
</comment>
<feature type="transmembrane region" description="Helical" evidence="1">
    <location>
        <begin position="75"/>
        <end position="97"/>
    </location>
</feature>
<dbReference type="AlphaFoldDB" id="A0A6L4WY05"/>
<gene>
    <name evidence="2" type="ORF">GBG19_00455</name>
</gene>
<evidence type="ECO:0000313" key="2">
    <source>
        <dbReference type="EMBL" id="KAB7891340.1"/>
    </source>
</evidence>
<proteinExistence type="predicted"/>
<organism evidence="2 3">
    <name type="scientific">Poseidonibacter ostreae</name>
    <dbReference type="NCBI Taxonomy" id="2654171"/>
    <lineage>
        <taxon>Bacteria</taxon>
        <taxon>Pseudomonadati</taxon>
        <taxon>Campylobacterota</taxon>
        <taxon>Epsilonproteobacteria</taxon>
        <taxon>Campylobacterales</taxon>
        <taxon>Arcobacteraceae</taxon>
        <taxon>Poseidonibacter</taxon>
    </lineage>
</organism>
<accession>A0A6L4WY05</accession>
<name>A0A6L4WY05_9BACT</name>
<keyword evidence="1" id="KW-0812">Transmembrane</keyword>
<feature type="transmembrane region" description="Helical" evidence="1">
    <location>
        <begin position="109"/>
        <end position="127"/>
    </location>
</feature>
<dbReference type="RefSeq" id="WP_152279443.1">
    <property type="nucleotide sequence ID" value="NZ_WFKK01000001.1"/>
</dbReference>
<sequence length="134" mass="15529">MKSIFALSILITLFAVIQNVYPPIQNFLYTNESINLLYVTFASFAFYLALTYSFKLKVLNELFLNYDNAPFLVKVLRYSTLLLIIAPILLLIIVLYMHYFTSYSSSDVLVRYIAIGYYAHGIIKHYLNSQNKSN</sequence>
<evidence type="ECO:0000256" key="1">
    <source>
        <dbReference type="SAM" id="Phobius"/>
    </source>
</evidence>
<keyword evidence="1" id="KW-0472">Membrane</keyword>